<evidence type="ECO:0000313" key="3">
    <source>
        <dbReference type="Proteomes" id="UP000887159"/>
    </source>
</evidence>
<evidence type="ECO:0000256" key="1">
    <source>
        <dbReference type="SAM" id="MobiDB-lite"/>
    </source>
</evidence>
<dbReference type="EMBL" id="BMAU01021350">
    <property type="protein sequence ID" value="GFY19002.1"/>
    <property type="molecule type" value="Genomic_DNA"/>
</dbReference>
<dbReference type="AlphaFoldDB" id="A0A8X6T0Q7"/>
<protein>
    <submittedName>
        <fullName evidence="2">Uncharacterized protein</fullName>
    </submittedName>
</protein>
<gene>
    <name evidence="2" type="ORF">TNCV_3876901</name>
</gene>
<feature type="compositionally biased region" description="Basic and acidic residues" evidence="1">
    <location>
        <begin position="142"/>
        <end position="156"/>
    </location>
</feature>
<proteinExistence type="predicted"/>
<sequence length="178" mass="20275">MTSLGMYPHSCIHAKFYGSEQVVKMSVPVGSLFIVWPRSGGDALTGSHNGYRSAHWVTRDEACLKNKSVASANVERMALRNKCGVMGKGSRCRSRNVVALDSRRPGSEKEDRDRNRKREESHEKRDLDRGLNRDWSRKKREIWRADTSRDRMRSPKEIFQTKGETMNVCGVGELETTS</sequence>
<name>A0A8X6T0Q7_TRICX</name>
<comment type="caution">
    <text evidence="2">The sequence shown here is derived from an EMBL/GenBank/DDBJ whole genome shotgun (WGS) entry which is preliminary data.</text>
</comment>
<dbReference type="Proteomes" id="UP000887159">
    <property type="component" value="Unassembled WGS sequence"/>
</dbReference>
<evidence type="ECO:0000313" key="2">
    <source>
        <dbReference type="EMBL" id="GFY19002.1"/>
    </source>
</evidence>
<organism evidence="2 3">
    <name type="scientific">Trichonephila clavipes</name>
    <name type="common">Golden silk orbweaver</name>
    <name type="synonym">Nephila clavipes</name>
    <dbReference type="NCBI Taxonomy" id="2585209"/>
    <lineage>
        <taxon>Eukaryota</taxon>
        <taxon>Metazoa</taxon>
        <taxon>Ecdysozoa</taxon>
        <taxon>Arthropoda</taxon>
        <taxon>Chelicerata</taxon>
        <taxon>Arachnida</taxon>
        <taxon>Araneae</taxon>
        <taxon>Araneomorphae</taxon>
        <taxon>Entelegynae</taxon>
        <taxon>Araneoidea</taxon>
        <taxon>Nephilidae</taxon>
        <taxon>Trichonephila</taxon>
    </lineage>
</organism>
<reference evidence="2" key="1">
    <citation type="submission" date="2020-08" db="EMBL/GenBank/DDBJ databases">
        <title>Multicomponent nature underlies the extraordinary mechanical properties of spider dragline silk.</title>
        <authorList>
            <person name="Kono N."/>
            <person name="Nakamura H."/>
            <person name="Mori M."/>
            <person name="Yoshida Y."/>
            <person name="Ohtoshi R."/>
            <person name="Malay A.D."/>
            <person name="Moran D.A.P."/>
            <person name="Tomita M."/>
            <person name="Numata K."/>
            <person name="Arakawa K."/>
        </authorList>
    </citation>
    <scope>NUCLEOTIDE SEQUENCE</scope>
</reference>
<feature type="compositionally biased region" description="Basic and acidic residues" evidence="1">
    <location>
        <begin position="101"/>
        <end position="130"/>
    </location>
</feature>
<accession>A0A8X6T0Q7</accession>
<feature type="region of interest" description="Disordered" evidence="1">
    <location>
        <begin position="98"/>
        <end position="130"/>
    </location>
</feature>
<keyword evidence="3" id="KW-1185">Reference proteome</keyword>
<feature type="region of interest" description="Disordered" evidence="1">
    <location>
        <begin position="142"/>
        <end position="161"/>
    </location>
</feature>